<dbReference type="EMBL" id="QXGD01000147">
    <property type="protein sequence ID" value="KAE9250611.1"/>
    <property type="molecule type" value="Genomic_DNA"/>
</dbReference>
<gene>
    <name evidence="1" type="ORF">PF002_g4684</name>
</gene>
<reference evidence="1 2" key="1">
    <citation type="submission" date="2018-08" db="EMBL/GenBank/DDBJ databases">
        <title>Genomic investigation of the strawberry pathogen Phytophthora fragariae indicates pathogenicity is determined by transcriptional variation in three key races.</title>
        <authorList>
            <person name="Adams T.M."/>
            <person name="Armitage A.D."/>
            <person name="Sobczyk M.K."/>
            <person name="Bates H.J."/>
            <person name="Dunwell J.M."/>
            <person name="Nellist C.F."/>
            <person name="Harrison R.J."/>
        </authorList>
    </citation>
    <scope>NUCLEOTIDE SEQUENCE [LARGE SCALE GENOMIC DNA]</scope>
    <source>
        <strain evidence="1 2">BC-1</strain>
    </source>
</reference>
<evidence type="ECO:0000313" key="1">
    <source>
        <dbReference type="EMBL" id="KAE9250611.1"/>
    </source>
</evidence>
<accession>A0A6A4A523</accession>
<name>A0A6A4A523_9STRA</name>
<dbReference type="SUPFAM" id="SSF52218">
    <property type="entry name" value="Flavoproteins"/>
    <property type="match status" value="1"/>
</dbReference>
<dbReference type="Proteomes" id="UP000440367">
    <property type="component" value="Unassembled WGS sequence"/>
</dbReference>
<dbReference type="AlphaFoldDB" id="A0A6A4A523"/>
<proteinExistence type="predicted"/>
<comment type="caution">
    <text evidence="1">The sequence shown here is derived from an EMBL/GenBank/DDBJ whole genome shotgun (WGS) entry which is preliminary data.</text>
</comment>
<protein>
    <submittedName>
        <fullName evidence="1">Uncharacterized protein</fullName>
    </submittedName>
</protein>
<dbReference type="InterPro" id="IPR029039">
    <property type="entry name" value="Flavoprotein-like_sf"/>
</dbReference>
<organism evidence="1 2">
    <name type="scientific">Phytophthora fragariae</name>
    <dbReference type="NCBI Taxonomy" id="53985"/>
    <lineage>
        <taxon>Eukaryota</taxon>
        <taxon>Sar</taxon>
        <taxon>Stramenopiles</taxon>
        <taxon>Oomycota</taxon>
        <taxon>Peronosporomycetes</taxon>
        <taxon>Peronosporales</taxon>
        <taxon>Peronosporaceae</taxon>
        <taxon>Phytophthora</taxon>
    </lineage>
</organism>
<sequence>MWKRRLMRTYSRLCTDALKEADGILLAFPMRFGMMPAQPVGGSGLDAASYSALAEWI</sequence>
<evidence type="ECO:0000313" key="2">
    <source>
        <dbReference type="Proteomes" id="UP000440367"/>
    </source>
</evidence>